<protein>
    <submittedName>
        <fullName evidence="2">Uncharacterized protein</fullName>
    </submittedName>
</protein>
<accession>A0ABR3S734</accession>
<comment type="caution">
    <text evidence="2">The sequence shown here is derived from an EMBL/GenBank/DDBJ whole genome shotgun (WGS) entry which is preliminary data.</text>
</comment>
<feature type="region of interest" description="Disordered" evidence="1">
    <location>
        <begin position="1"/>
        <end position="82"/>
    </location>
</feature>
<feature type="region of interest" description="Disordered" evidence="1">
    <location>
        <begin position="94"/>
        <end position="162"/>
    </location>
</feature>
<feature type="compositionally biased region" description="Low complexity" evidence="1">
    <location>
        <begin position="54"/>
        <end position="64"/>
    </location>
</feature>
<dbReference type="Proteomes" id="UP001521785">
    <property type="component" value="Unassembled WGS sequence"/>
</dbReference>
<reference evidence="2 3" key="1">
    <citation type="submission" date="2024-02" db="EMBL/GenBank/DDBJ databases">
        <title>De novo assembly and annotation of 12 fungi associated with fruit tree decline syndrome in Ontario, Canada.</title>
        <authorList>
            <person name="Sulman M."/>
            <person name="Ellouze W."/>
            <person name="Ilyukhin E."/>
        </authorList>
    </citation>
    <scope>NUCLEOTIDE SEQUENCE [LARGE SCALE GENOMIC DNA]</scope>
    <source>
        <strain evidence="2 3">M42-189</strain>
    </source>
</reference>
<name>A0ABR3S734_9PLEO</name>
<feature type="compositionally biased region" description="Basic residues" evidence="1">
    <location>
        <begin position="136"/>
        <end position="146"/>
    </location>
</feature>
<evidence type="ECO:0000256" key="1">
    <source>
        <dbReference type="SAM" id="MobiDB-lite"/>
    </source>
</evidence>
<evidence type="ECO:0000313" key="2">
    <source>
        <dbReference type="EMBL" id="KAL1612485.1"/>
    </source>
</evidence>
<keyword evidence="3" id="KW-1185">Reference proteome</keyword>
<organism evidence="2 3">
    <name type="scientific">Paraconiothyrium brasiliense</name>
    <dbReference type="NCBI Taxonomy" id="300254"/>
    <lineage>
        <taxon>Eukaryota</taxon>
        <taxon>Fungi</taxon>
        <taxon>Dikarya</taxon>
        <taxon>Ascomycota</taxon>
        <taxon>Pezizomycotina</taxon>
        <taxon>Dothideomycetes</taxon>
        <taxon>Pleosporomycetidae</taxon>
        <taxon>Pleosporales</taxon>
        <taxon>Massarineae</taxon>
        <taxon>Didymosphaeriaceae</taxon>
        <taxon>Paraconiothyrium</taxon>
    </lineage>
</organism>
<gene>
    <name evidence="2" type="ORF">SLS60_000712</name>
</gene>
<dbReference type="EMBL" id="JAKJXO020000001">
    <property type="protein sequence ID" value="KAL1612485.1"/>
    <property type="molecule type" value="Genomic_DNA"/>
</dbReference>
<evidence type="ECO:0000313" key="3">
    <source>
        <dbReference type="Proteomes" id="UP001521785"/>
    </source>
</evidence>
<sequence>MAFQMAHHFKVEGDNTRLEPSTNEHLLWPPSQDRPGPLPPISEWYNDHSDTRRSSTSSLASSTAVFSEAHSPVDPLGDDPLNKRATRRLSQLSGHMLPSPCLSSEHDSSQQQRWNPSSSPYPSPGSTPGPEDHVVQRSKAKAKARSARGVTQGPDATSIKDLTPELIGQKKVKADRETIARFLLSQALARAWEECLIHNPDMLHEGVTRDGKKGLKQLKRNNIDDRIEKAGLLPNQINKDHLIDLITIMLRNHRATVTREIDNHRKYGRYEDALRLERELRAVGTHL</sequence>
<proteinExistence type="predicted"/>